<dbReference type="EMBL" id="VSSQ01000098">
    <property type="protein sequence ID" value="MPL76553.1"/>
    <property type="molecule type" value="Genomic_DNA"/>
</dbReference>
<accession>A0A644UC41</accession>
<gene>
    <name evidence="1" type="ORF">SDC9_22398</name>
</gene>
<reference evidence="1" key="1">
    <citation type="submission" date="2019-08" db="EMBL/GenBank/DDBJ databases">
        <authorList>
            <person name="Kucharzyk K."/>
            <person name="Murdoch R.W."/>
            <person name="Higgins S."/>
            <person name="Loffler F."/>
        </authorList>
    </citation>
    <scope>NUCLEOTIDE SEQUENCE</scope>
</reference>
<sequence length="47" mass="5391">MVELYVKWLADWIKNGAVNIQTGLPFVLTDIKIPEYREAAEELLTAQ</sequence>
<dbReference type="AlphaFoldDB" id="A0A644UC41"/>
<comment type="caution">
    <text evidence="1">The sequence shown here is derived from an EMBL/GenBank/DDBJ whole genome shotgun (WGS) entry which is preliminary data.</text>
</comment>
<protein>
    <submittedName>
        <fullName evidence="1">Uncharacterized protein</fullName>
    </submittedName>
</protein>
<name>A0A644UC41_9ZZZZ</name>
<organism evidence="1">
    <name type="scientific">bioreactor metagenome</name>
    <dbReference type="NCBI Taxonomy" id="1076179"/>
    <lineage>
        <taxon>unclassified sequences</taxon>
        <taxon>metagenomes</taxon>
        <taxon>ecological metagenomes</taxon>
    </lineage>
</organism>
<evidence type="ECO:0000313" key="1">
    <source>
        <dbReference type="EMBL" id="MPL76553.1"/>
    </source>
</evidence>
<proteinExistence type="predicted"/>